<dbReference type="InterPro" id="IPR019665">
    <property type="entry name" value="OxRdtase/DH_put_Rossmann_dom"/>
</dbReference>
<dbReference type="Proteomes" id="UP000606870">
    <property type="component" value="Unassembled WGS sequence"/>
</dbReference>
<gene>
    <name evidence="3" type="ORF">H8J70_01400</name>
</gene>
<dbReference type="InterPro" id="IPR008927">
    <property type="entry name" value="6-PGluconate_DH-like_C_sf"/>
</dbReference>
<reference evidence="3 4" key="1">
    <citation type="submission" date="2020-08" db="EMBL/GenBank/DDBJ databases">
        <authorList>
            <person name="Liu C."/>
            <person name="Sun Q."/>
        </authorList>
    </citation>
    <scope>NUCLEOTIDE SEQUENCE [LARGE SCALE GENOMIC DNA]</scope>
    <source>
        <strain evidence="3 4">NSJ-59</strain>
    </source>
</reference>
<evidence type="ECO:0000259" key="1">
    <source>
        <dbReference type="Pfam" id="PF10727"/>
    </source>
</evidence>
<dbReference type="SUPFAM" id="SSF51735">
    <property type="entry name" value="NAD(P)-binding Rossmann-fold domains"/>
    <property type="match status" value="1"/>
</dbReference>
<organism evidence="3 4">
    <name type="scientific">Megasphaera hominis</name>
    <dbReference type="NCBI Taxonomy" id="159836"/>
    <lineage>
        <taxon>Bacteria</taxon>
        <taxon>Bacillati</taxon>
        <taxon>Bacillota</taxon>
        <taxon>Negativicutes</taxon>
        <taxon>Veillonellales</taxon>
        <taxon>Veillonellaceae</taxon>
        <taxon>Megasphaera</taxon>
    </lineage>
</organism>
<feature type="domain" description="Putative oxidoreductase/dehydrogenase Rossmann-like" evidence="1">
    <location>
        <begin position="1"/>
        <end position="116"/>
    </location>
</feature>
<dbReference type="Pfam" id="PF10727">
    <property type="entry name" value="Rossmann-like"/>
    <property type="match status" value="1"/>
</dbReference>
<dbReference type="PANTHER" id="PTHR40459">
    <property type="entry name" value="CONSERVED HYPOTHETICAL ALANINE AND LEUCINE RICH PROTEIN"/>
    <property type="match status" value="1"/>
</dbReference>
<feature type="domain" description="DUF2520" evidence="2">
    <location>
        <begin position="134"/>
        <end position="258"/>
    </location>
</feature>
<keyword evidence="4" id="KW-1185">Reference proteome</keyword>
<dbReference type="SUPFAM" id="SSF48179">
    <property type="entry name" value="6-phosphogluconate dehydrogenase C-terminal domain-like"/>
    <property type="match status" value="1"/>
</dbReference>
<dbReference type="EMBL" id="JACOGK010000003">
    <property type="protein sequence ID" value="MBC3535917.1"/>
    <property type="molecule type" value="Genomic_DNA"/>
</dbReference>
<dbReference type="InterPro" id="IPR036291">
    <property type="entry name" value="NAD(P)-bd_dom_sf"/>
</dbReference>
<dbReference type="InterPro" id="IPR037108">
    <property type="entry name" value="TM1727-like_C_sf"/>
</dbReference>
<sequence length="307" mass="33691">MKVGFIGAGKVGFTLGKYFCQHGVEVTGYYSRNIQSAQRAAAFTASDVYSERNDLIAESDVLFFTVPDGCIASAYEAVRNETIQGKIFCHCSGAMTATAAFPDIEQRGAFGFSVHPLVAVSDPYEAYHELADVFFTLEGSEKKHAFFQAWLEGLGLHVQAIDGHKKAAYHCAAAIASNLVVALFAESQSLLEACGFTPETARQALSPLFLGNARHVAQAGPVAALTGPVERGDADTLQKHMRILPFPDRESYVLLSQRLVALAEQKHPTRDYTAIKSYIQQETMRFPGKDDSYEKYGTNLCRNERTR</sequence>
<dbReference type="Pfam" id="PF10728">
    <property type="entry name" value="DUF2520"/>
    <property type="match status" value="1"/>
</dbReference>
<dbReference type="Gene3D" id="3.40.50.720">
    <property type="entry name" value="NAD(P)-binding Rossmann-like Domain"/>
    <property type="match status" value="1"/>
</dbReference>
<proteinExistence type="predicted"/>
<dbReference type="RefSeq" id="WP_186501973.1">
    <property type="nucleotide sequence ID" value="NZ_JACOGK010000003.1"/>
</dbReference>
<name>A0ABR6VF82_9FIRM</name>
<evidence type="ECO:0000259" key="2">
    <source>
        <dbReference type="Pfam" id="PF10728"/>
    </source>
</evidence>
<dbReference type="PANTHER" id="PTHR40459:SF1">
    <property type="entry name" value="CONSERVED HYPOTHETICAL ALANINE AND LEUCINE RICH PROTEIN"/>
    <property type="match status" value="1"/>
</dbReference>
<dbReference type="Gene3D" id="1.10.1040.20">
    <property type="entry name" value="ProC-like, C-terminal domain"/>
    <property type="match status" value="1"/>
</dbReference>
<accession>A0ABR6VF82</accession>
<comment type="caution">
    <text evidence="3">The sequence shown here is derived from an EMBL/GenBank/DDBJ whole genome shotgun (WGS) entry which is preliminary data.</text>
</comment>
<protein>
    <submittedName>
        <fullName evidence="3">DUF2520 domain-containing protein</fullName>
    </submittedName>
</protein>
<evidence type="ECO:0000313" key="4">
    <source>
        <dbReference type="Proteomes" id="UP000606870"/>
    </source>
</evidence>
<dbReference type="InterPro" id="IPR018931">
    <property type="entry name" value="DUF2520"/>
</dbReference>
<evidence type="ECO:0000313" key="3">
    <source>
        <dbReference type="EMBL" id="MBC3535917.1"/>
    </source>
</evidence>